<reference evidence="3" key="2">
    <citation type="submission" date="2021-02" db="EMBL/GenBank/DDBJ databases">
        <authorList>
            <person name="Kimball J.A."/>
            <person name="Haas M.W."/>
            <person name="Macchietto M."/>
            <person name="Kono T."/>
            <person name="Duquette J."/>
            <person name="Shao M."/>
        </authorList>
    </citation>
    <scope>NUCLEOTIDE SEQUENCE</scope>
    <source>
        <tissue evidence="3">Fresh leaf tissue</tissue>
    </source>
</reference>
<feature type="transmembrane region" description="Helical" evidence="2">
    <location>
        <begin position="29"/>
        <end position="47"/>
    </location>
</feature>
<accession>A0A8J5V9Y5</accession>
<evidence type="ECO:0000313" key="4">
    <source>
        <dbReference type="Proteomes" id="UP000729402"/>
    </source>
</evidence>
<reference evidence="3" key="1">
    <citation type="journal article" date="2021" name="bioRxiv">
        <title>Whole Genome Assembly and Annotation of Northern Wild Rice, Zizania palustris L., Supports a Whole Genome Duplication in the Zizania Genus.</title>
        <authorList>
            <person name="Haas M."/>
            <person name="Kono T."/>
            <person name="Macchietto M."/>
            <person name="Millas R."/>
            <person name="McGilp L."/>
            <person name="Shao M."/>
            <person name="Duquette J."/>
            <person name="Hirsch C.N."/>
            <person name="Kimball J."/>
        </authorList>
    </citation>
    <scope>NUCLEOTIDE SEQUENCE</scope>
    <source>
        <tissue evidence="3">Fresh leaf tissue</tissue>
    </source>
</reference>
<protein>
    <submittedName>
        <fullName evidence="3">Uncharacterized protein</fullName>
    </submittedName>
</protein>
<keyword evidence="2" id="KW-0472">Membrane</keyword>
<sequence>MADLNAKSNSIALAIPLAILKNSKDCPKIVSIVLAIPLAILGSLLFLSPKLLHVARQQDLLSINRPLFSRQTSSVAQAFPRRKRSPRAPAQISAVAVTPSRSSF</sequence>
<gene>
    <name evidence="3" type="ORF">GUJ93_ZPchr0001g31099</name>
</gene>
<dbReference type="Proteomes" id="UP000729402">
    <property type="component" value="Unassembled WGS sequence"/>
</dbReference>
<keyword evidence="4" id="KW-1185">Reference proteome</keyword>
<feature type="region of interest" description="Disordered" evidence="1">
    <location>
        <begin position="78"/>
        <end position="104"/>
    </location>
</feature>
<keyword evidence="2" id="KW-1133">Transmembrane helix</keyword>
<dbReference type="EMBL" id="JAAALK010000288">
    <property type="protein sequence ID" value="KAG8052126.1"/>
    <property type="molecule type" value="Genomic_DNA"/>
</dbReference>
<organism evidence="3 4">
    <name type="scientific">Zizania palustris</name>
    <name type="common">Northern wild rice</name>
    <dbReference type="NCBI Taxonomy" id="103762"/>
    <lineage>
        <taxon>Eukaryota</taxon>
        <taxon>Viridiplantae</taxon>
        <taxon>Streptophyta</taxon>
        <taxon>Embryophyta</taxon>
        <taxon>Tracheophyta</taxon>
        <taxon>Spermatophyta</taxon>
        <taxon>Magnoliopsida</taxon>
        <taxon>Liliopsida</taxon>
        <taxon>Poales</taxon>
        <taxon>Poaceae</taxon>
        <taxon>BOP clade</taxon>
        <taxon>Oryzoideae</taxon>
        <taxon>Oryzeae</taxon>
        <taxon>Zizaniinae</taxon>
        <taxon>Zizania</taxon>
    </lineage>
</organism>
<dbReference type="AlphaFoldDB" id="A0A8J5V9Y5"/>
<name>A0A8J5V9Y5_ZIZPA</name>
<evidence type="ECO:0000313" key="3">
    <source>
        <dbReference type="EMBL" id="KAG8052126.1"/>
    </source>
</evidence>
<proteinExistence type="predicted"/>
<evidence type="ECO:0000256" key="2">
    <source>
        <dbReference type="SAM" id="Phobius"/>
    </source>
</evidence>
<comment type="caution">
    <text evidence="3">The sequence shown here is derived from an EMBL/GenBank/DDBJ whole genome shotgun (WGS) entry which is preliminary data.</text>
</comment>
<keyword evidence="2" id="KW-0812">Transmembrane</keyword>
<evidence type="ECO:0000256" key="1">
    <source>
        <dbReference type="SAM" id="MobiDB-lite"/>
    </source>
</evidence>